<dbReference type="EMBL" id="JAODUP010000003">
    <property type="protein sequence ID" value="KAK2170288.1"/>
    <property type="molecule type" value="Genomic_DNA"/>
</dbReference>
<keyword evidence="2" id="KW-1185">Reference proteome</keyword>
<proteinExistence type="predicted"/>
<organism evidence="1 2">
    <name type="scientific">Paralvinella palmiformis</name>
    <dbReference type="NCBI Taxonomy" id="53620"/>
    <lineage>
        <taxon>Eukaryota</taxon>
        <taxon>Metazoa</taxon>
        <taxon>Spiralia</taxon>
        <taxon>Lophotrochozoa</taxon>
        <taxon>Annelida</taxon>
        <taxon>Polychaeta</taxon>
        <taxon>Sedentaria</taxon>
        <taxon>Canalipalpata</taxon>
        <taxon>Terebellida</taxon>
        <taxon>Terebelliformia</taxon>
        <taxon>Alvinellidae</taxon>
        <taxon>Paralvinella</taxon>
    </lineage>
</organism>
<name>A0AAD9NIZ1_9ANNE</name>
<evidence type="ECO:0000313" key="1">
    <source>
        <dbReference type="EMBL" id="KAK2170288.1"/>
    </source>
</evidence>
<gene>
    <name evidence="1" type="ORF">LSH36_3g04018</name>
</gene>
<evidence type="ECO:0000313" key="2">
    <source>
        <dbReference type="Proteomes" id="UP001208570"/>
    </source>
</evidence>
<feature type="non-terminal residue" evidence="1">
    <location>
        <position position="56"/>
    </location>
</feature>
<dbReference type="Proteomes" id="UP001208570">
    <property type="component" value="Unassembled WGS sequence"/>
</dbReference>
<comment type="caution">
    <text evidence="1">The sequence shown here is derived from an EMBL/GenBank/DDBJ whole genome shotgun (WGS) entry which is preliminary data.</text>
</comment>
<sequence>RRSSVNCEANWSTRAGTLSRRAYRWRFLRSSAARITLESNEKDENRNQDVRTLNAA</sequence>
<accession>A0AAD9NIZ1</accession>
<protein>
    <submittedName>
        <fullName evidence="1">Uncharacterized protein</fullName>
    </submittedName>
</protein>
<reference evidence="1" key="1">
    <citation type="journal article" date="2023" name="Mol. Biol. Evol.">
        <title>Third-Generation Sequencing Reveals the Adaptive Role of the Epigenome in Three Deep-Sea Polychaetes.</title>
        <authorList>
            <person name="Perez M."/>
            <person name="Aroh O."/>
            <person name="Sun Y."/>
            <person name="Lan Y."/>
            <person name="Juniper S.K."/>
            <person name="Young C.R."/>
            <person name="Angers B."/>
            <person name="Qian P.Y."/>
        </authorList>
    </citation>
    <scope>NUCLEOTIDE SEQUENCE</scope>
    <source>
        <strain evidence="1">P08H-3</strain>
    </source>
</reference>
<dbReference type="AlphaFoldDB" id="A0AAD9NIZ1"/>